<evidence type="ECO:0000313" key="7">
    <source>
        <dbReference type="Proteomes" id="UP000031829"/>
    </source>
</evidence>
<keyword evidence="3" id="KW-1133">Transmembrane helix</keyword>
<dbReference type="InterPro" id="IPR013525">
    <property type="entry name" value="ABC2_TM"/>
</dbReference>
<reference evidence="6 7" key="1">
    <citation type="journal article" date="2015" name="Genome Announc.">
        <title>Complete genome sequences for 35 biothreat assay-relevant bacillus species.</title>
        <authorList>
            <person name="Johnson S.L."/>
            <person name="Daligault H.E."/>
            <person name="Davenport K.W."/>
            <person name="Jaissle J."/>
            <person name="Frey K.G."/>
            <person name="Ladner J.T."/>
            <person name="Broomall S.M."/>
            <person name="Bishop-Lilly K.A."/>
            <person name="Bruce D.C."/>
            <person name="Gibbons H.S."/>
            <person name="Coyne S.R."/>
            <person name="Lo C.C."/>
            <person name="Meincke L."/>
            <person name="Munk A.C."/>
            <person name="Koroleva G.I."/>
            <person name="Rosenzweig C.N."/>
            <person name="Palacios G.F."/>
            <person name="Redden C.L."/>
            <person name="Minogue T.D."/>
            <person name="Chain P.S."/>
        </authorList>
    </citation>
    <scope>NUCLEOTIDE SEQUENCE [LARGE SCALE GENOMIC DNA]</scope>
    <source>
        <strain evidence="7">ATCC 14581 / DSM 32 / JCM 2506 / NBRC 15308 / NCIMB 9376 / NCTC 10342 / NRRL B-14308 / VKM B-512</strain>
    </source>
</reference>
<dbReference type="KEGG" id="bmeg:BG04_3513"/>
<accession>A0A0B6AP46</accession>
<dbReference type="PANTHER" id="PTHR43471">
    <property type="entry name" value="ABC TRANSPORTER PERMEASE"/>
    <property type="match status" value="1"/>
</dbReference>
<dbReference type="GO" id="GO:0140359">
    <property type="term" value="F:ABC-type transporter activity"/>
    <property type="evidence" value="ECO:0007669"/>
    <property type="project" value="InterPro"/>
</dbReference>
<evidence type="ECO:0000259" key="5">
    <source>
        <dbReference type="Pfam" id="PF12698"/>
    </source>
</evidence>
<name>A0A0B6AP46_PRIM2</name>
<comment type="subcellular location">
    <subcellularLocation>
        <location evidence="1">Membrane</location>
        <topology evidence="1">Multi-pass membrane protein</topology>
    </subcellularLocation>
</comment>
<gene>
    <name evidence="6" type="ORF">BG04_3513</name>
</gene>
<evidence type="ECO:0000256" key="2">
    <source>
        <dbReference type="ARBA" id="ARBA00022692"/>
    </source>
</evidence>
<dbReference type="PANTHER" id="PTHR43471:SF3">
    <property type="entry name" value="ABC TRANSPORTER PERMEASE PROTEIN NATB"/>
    <property type="match status" value="1"/>
</dbReference>
<dbReference type="RefSeq" id="WP_034653603.1">
    <property type="nucleotide sequence ID" value="NZ_BCVB01000003.1"/>
</dbReference>
<dbReference type="Proteomes" id="UP000031829">
    <property type="component" value="Chromosome"/>
</dbReference>
<evidence type="ECO:0000256" key="1">
    <source>
        <dbReference type="ARBA" id="ARBA00004141"/>
    </source>
</evidence>
<dbReference type="AlphaFoldDB" id="A0A0B6AP46"/>
<feature type="domain" description="ABC-2 type transporter transmembrane" evidence="5">
    <location>
        <begin position="17"/>
        <end position="375"/>
    </location>
</feature>
<dbReference type="GO" id="GO:0016020">
    <property type="term" value="C:membrane"/>
    <property type="evidence" value="ECO:0007669"/>
    <property type="project" value="UniProtKB-SubCell"/>
</dbReference>
<dbReference type="EMBL" id="CP009920">
    <property type="protein sequence ID" value="AJI22393.1"/>
    <property type="molecule type" value="Genomic_DNA"/>
</dbReference>
<sequence length="388" mass="43223">MIWHIYKKELIDCLRDRKTIIFSVLIPILLNVGMLFFVDRMMSSNQPDGMSIAVEKGSDTSVVEWLKKDRNLQVVESEDPLQTVEKGKASVALKVDKKFSDKILHMQSPDVMIYTSPDSVESSRTTEYVTAILNKQRDGIIKERLTQLNINDQTIQPFYVKEQSLSNKDNSSLIMVAIYAPMIIAIGVLGGIVPSANDIFAGEKERKTMEALLMAPIKRLHLLIGKWFTISTFGVLSGVLSTISFVLFVRYFTVTLNDALNLNNHLIAFSASLLVAITLFALLAGLILCIFSLLASSVKEAQSYTSQIVTVAILPCFLLMGKSVHELQPSGFLIPIYNVFALMKQLLYGVYDMQSLAYTIGSLSVCTVVLFTIGYTMFTKSRWVLGKG</sequence>
<dbReference type="HOGENOM" id="CLU_022118_1_1_9"/>
<evidence type="ECO:0000256" key="3">
    <source>
        <dbReference type="ARBA" id="ARBA00022989"/>
    </source>
</evidence>
<proteinExistence type="predicted"/>
<protein>
    <submittedName>
        <fullName evidence="6">ABC-2 transporter family protein</fullName>
    </submittedName>
</protein>
<keyword evidence="2" id="KW-0812">Transmembrane</keyword>
<evidence type="ECO:0000256" key="4">
    <source>
        <dbReference type="ARBA" id="ARBA00023136"/>
    </source>
</evidence>
<organism evidence="6 7">
    <name type="scientific">Priestia megaterium (strain ATCC 14581 / DSM 32 / CCUG 1817 / JCM 2506 / NBRC 15308 / NCIMB 9376 / NCTC 10342 / NRRL B-14308 / VKM B-512 / Ford 19)</name>
    <name type="common">Bacillus megaterium</name>
    <dbReference type="NCBI Taxonomy" id="1348623"/>
    <lineage>
        <taxon>Bacteria</taxon>
        <taxon>Bacillati</taxon>
        <taxon>Bacillota</taxon>
        <taxon>Bacilli</taxon>
        <taxon>Bacillales</taxon>
        <taxon>Bacillaceae</taxon>
        <taxon>Priestia</taxon>
    </lineage>
</organism>
<evidence type="ECO:0000313" key="6">
    <source>
        <dbReference type="EMBL" id="AJI22393.1"/>
    </source>
</evidence>
<dbReference type="GeneID" id="93641572"/>
<dbReference type="Pfam" id="PF12698">
    <property type="entry name" value="ABC2_membrane_3"/>
    <property type="match status" value="1"/>
</dbReference>
<dbReference type="Gene3D" id="3.40.1710.10">
    <property type="entry name" value="abc type-2 transporter like domain"/>
    <property type="match status" value="1"/>
</dbReference>
<keyword evidence="4" id="KW-0472">Membrane</keyword>